<dbReference type="InterPro" id="IPR024041">
    <property type="entry name" value="NH4_transpt_AmtB-like_dom"/>
</dbReference>
<feature type="transmembrane region" description="Helical" evidence="8">
    <location>
        <begin position="96"/>
        <end position="115"/>
    </location>
</feature>
<protein>
    <submittedName>
        <fullName evidence="10">Ammonia channel protein AmtB</fullName>
    </submittedName>
</protein>
<dbReference type="GO" id="GO:0008519">
    <property type="term" value="F:ammonium channel activity"/>
    <property type="evidence" value="ECO:0007669"/>
    <property type="project" value="InterPro"/>
</dbReference>
<reference evidence="11" key="1">
    <citation type="submission" date="2016-10" db="EMBL/GenBank/DDBJ databases">
        <authorList>
            <person name="Varghese N."/>
            <person name="Submissions S."/>
        </authorList>
    </citation>
    <scope>NUCLEOTIDE SEQUENCE [LARGE SCALE GENOMIC DNA]</scope>
    <source>
        <strain evidence="11">930I</strain>
    </source>
</reference>
<name>A0A1G7WE53_9PROT</name>
<dbReference type="GO" id="GO:0097272">
    <property type="term" value="P:ammonium homeostasis"/>
    <property type="evidence" value="ECO:0007669"/>
    <property type="project" value="TreeGrafter"/>
</dbReference>
<keyword evidence="4 8" id="KW-0812">Transmembrane</keyword>
<proteinExistence type="inferred from homology"/>
<dbReference type="Proteomes" id="UP000217076">
    <property type="component" value="Unassembled WGS sequence"/>
</dbReference>
<evidence type="ECO:0000256" key="2">
    <source>
        <dbReference type="ARBA" id="ARBA00005887"/>
    </source>
</evidence>
<keyword evidence="5 8" id="KW-1133">Transmembrane helix</keyword>
<comment type="subcellular location">
    <subcellularLocation>
        <location evidence="1">Membrane</location>
        <topology evidence="1">Multi-pass membrane protein</topology>
    </subcellularLocation>
</comment>
<evidence type="ECO:0000256" key="1">
    <source>
        <dbReference type="ARBA" id="ARBA00004141"/>
    </source>
</evidence>
<evidence type="ECO:0000256" key="4">
    <source>
        <dbReference type="ARBA" id="ARBA00022692"/>
    </source>
</evidence>
<organism evidence="10 11">
    <name type="scientific">Roseospirillum parvum</name>
    <dbReference type="NCBI Taxonomy" id="83401"/>
    <lineage>
        <taxon>Bacteria</taxon>
        <taxon>Pseudomonadati</taxon>
        <taxon>Pseudomonadota</taxon>
        <taxon>Alphaproteobacteria</taxon>
        <taxon>Rhodospirillales</taxon>
        <taxon>Rhodospirillaceae</taxon>
        <taxon>Roseospirillum</taxon>
    </lineage>
</organism>
<comment type="similarity">
    <text evidence="2">Belongs to the ammonia transporter channel (TC 1.A.11.2) family.</text>
</comment>
<accession>A0A1G7WE53</accession>
<sequence length="428" mass="42572">MSVTTAGPLALFGLALLLPVGLGLVQVAAGRRADLKATLGRLALALPVAVIGTLLLGGWLLDSLGGWPLALDRESPASPFALTLGPTVGGPAGLPWPVQAAAALSAVTILAGALIGRLRTAAFLQVGAWLAGVGLAVAAAWGWASDGWLVATLGFVDRGGAVALHGVAGMAALGLAVGLRRDPLPAAPNEGEMAWLAPLGLPLVLVGMVALLAATHVTLPGTDHPIDRLGLPAAPWDMAGTLLTGLAGGVLAGHLVGRGTAFWLAGGGIAGMVGVSAGAGLYHPVQALLIALLVVPVVHRLHGFLTTHLGLDDRAAVGAVHGLGGMLSAIVAGYVLWGYPAVDPLAAEALGRPLADLPTVDWLGVGGGPVPLVSPLGNAAGALLLGLGLGLVPGWLIGHLVRRAHLPRPEVAKPAKKSPAKKSEESAP</sequence>
<gene>
    <name evidence="10" type="ORF">SAMN05421742_102167</name>
</gene>
<dbReference type="Pfam" id="PF00909">
    <property type="entry name" value="Ammonium_transp"/>
    <property type="match status" value="1"/>
</dbReference>
<evidence type="ECO:0000256" key="7">
    <source>
        <dbReference type="ARBA" id="ARBA00023177"/>
    </source>
</evidence>
<dbReference type="InterPro" id="IPR029020">
    <property type="entry name" value="Ammonium/urea_transptr"/>
</dbReference>
<dbReference type="EMBL" id="FNCV01000002">
    <property type="protein sequence ID" value="SDG70305.1"/>
    <property type="molecule type" value="Genomic_DNA"/>
</dbReference>
<evidence type="ECO:0000256" key="8">
    <source>
        <dbReference type="SAM" id="Phobius"/>
    </source>
</evidence>
<feature type="transmembrane region" description="Helical" evidence="8">
    <location>
        <begin position="163"/>
        <end position="181"/>
    </location>
</feature>
<evidence type="ECO:0000256" key="6">
    <source>
        <dbReference type="ARBA" id="ARBA00023136"/>
    </source>
</evidence>
<evidence type="ECO:0000313" key="11">
    <source>
        <dbReference type="Proteomes" id="UP000217076"/>
    </source>
</evidence>
<dbReference type="SUPFAM" id="SSF111352">
    <property type="entry name" value="Ammonium transporter"/>
    <property type="match status" value="1"/>
</dbReference>
<feature type="transmembrane region" description="Helical" evidence="8">
    <location>
        <begin position="260"/>
        <end position="279"/>
    </location>
</feature>
<feature type="domain" description="Ammonium transporter AmtB-like" evidence="9">
    <location>
        <begin position="90"/>
        <end position="355"/>
    </location>
</feature>
<feature type="transmembrane region" description="Helical" evidence="8">
    <location>
        <begin position="193"/>
        <end position="214"/>
    </location>
</feature>
<dbReference type="PANTHER" id="PTHR11730:SF6">
    <property type="entry name" value="AMMONIUM TRANSPORTER"/>
    <property type="match status" value="1"/>
</dbReference>
<keyword evidence="11" id="KW-1185">Reference proteome</keyword>
<keyword evidence="6 8" id="KW-0472">Membrane</keyword>
<keyword evidence="7" id="KW-0924">Ammonia transport</keyword>
<feature type="transmembrane region" description="Helical" evidence="8">
    <location>
        <begin position="285"/>
        <end position="303"/>
    </location>
</feature>
<dbReference type="OrthoDB" id="9814202at2"/>
<evidence type="ECO:0000256" key="5">
    <source>
        <dbReference type="ARBA" id="ARBA00022989"/>
    </source>
</evidence>
<feature type="transmembrane region" description="Helical" evidence="8">
    <location>
        <begin position="6"/>
        <end position="30"/>
    </location>
</feature>
<dbReference type="PANTHER" id="PTHR11730">
    <property type="entry name" value="AMMONIUM TRANSPORTER"/>
    <property type="match status" value="1"/>
</dbReference>
<keyword evidence="3" id="KW-0813">Transport</keyword>
<evidence type="ECO:0000256" key="3">
    <source>
        <dbReference type="ARBA" id="ARBA00022448"/>
    </source>
</evidence>
<feature type="transmembrane region" description="Helical" evidence="8">
    <location>
        <begin position="42"/>
        <end position="61"/>
    </location>
</feature>
<feature type="transmembrane region" description="Helical" evidence="8">
    <location>
        <begin position="122"/>
        <end position="143"/>
    </location>
</feature>
<dbReference type="Gene3D" id="1.10.3430.10">
    <property type="entry name" value="Ammonium transporter AmtB like domains"/>
    <property type="match status" value="1"/>
</dbReference>
<dbReference type="STRING" id="83401.SAMN05421742_102167"/>
<dbReference type="GO" id="GO:0016020">
    <property type="term" value="C:membrane"/>
    <property type="evidence" value="ECO:0007669"/>
    <property type="project" value="UniProtKB-SubCell"/>
</dbReference>
<feature type="transmembrane region" description="Helical" evidence="8">
    <location>
        <begin position="379"/>
        <end position="398"/>
    </location>
</feature>
<feature type="transmembrane region" description="Helical" evidence="8">
    <location>
        <begin position="234"/>
        <end position="253"/>
    </location>
</feature>
<dbReference type="RefSeq" id="WP_092615718.1">
    <property type="nucleotide sequence ID" value="NZ_FNCV01000002.1"/>
</dbReference>
<dbReference type="AlphaFoldDB" id="A0A1G7WE53"/>
<feature type="transmembrane region" description="Helical" evidence="8">
    <location>
        <begin position="315"/>
        <end position="337"/>
    </location>
</feature>
<evidence type="ECO:0000313" key="10">
    <source>
        <dbReference type="EMBL" id="SDG70305.1"/>
    </source>
</evidence>
<evidence type="ECO:0000259" key="9">
    <source>
        <dbReference type="Pfam" id="PF00909"/>
    </source>
</evidence>